<gene>
    <name evidence="4" type="ORF">OB914_04690</name>
    <name evidence="3" type="ORF">OB916_04615</name>
</gene>
<proteinExistence type="predicted"/>
<dbReference type="InterPro" id="IPR058528">
    <property type="entry name" value="DUF8215"/>
</dbReference>
<evidence type="ECO:0000313" key="6">
    <source>
        <dbReference type="Proteomes" id="UP001209746"/>
    </source>
</evidence>
<feature type="transmembrane region" description="Helical" evidence="1">
    <location>
        <begin position="20"/>
        <end position="39"/>
    </location>
</feature>
<accession>A0AAE3LEP4</accession>
<dbReference type="EMBL" id="JAOPKC010000002">
    <property type="protein sequence ID" value="MCU4717343.1"/>
    <property type="molecule type" value="Genomic_DNA"/>
</dbReference>
<keyword evidence="1" id="KW-0472">Membrane</keyword>
<feature type="transmembrane region" description="Helical" evidence="1">
    <location>
        <begin position="120"/>
        <end position="143"/>
    </location>
</feature>
<comment type="caution">
    <text evidence="4">The sequence shown here is derived from an EMBL/GenBank/DDBJ whole genome shotgun (WGS) entry which is preliminary data.</text>
</comment>
<evidence type="ECO:0000259" key="2">
    <source>
        <dbReference type="Pfam" id="PF26650"/>
    </source>
</evidence>
<keyword evidence="1" id="KW-1133">Transmembrane helix</keyword>
<feature type="transmembrane region" description="Helical" evidence="1">
    <location>
        <begin position="93"/>
        <end position="114"/>
    </location>
</feature>
<dbReference type="RefSeq" id="WP_315908101.1">
    <property type="nucleotide sequence ID" value="NZ_JAOPKC010000002.1"/>
</dbReference>
<evidence type="ECO:0000313" key="3">
    <source>
        <dbReference type="EMBL" id="MCU4717343.1"/>
    </source>
</evidence>
<reference evidence="4" key="1">
    <citation type="submission" date="2023-02" db="EMBL/GenBank/DDBJ databases">
        <title>Enrichment on poylsaccharides allowed isolation of novel metabolic and taxonomic groups of Haloarchaea.</title>
        <authorList>
            <person name="Sorokin D.Y."/>
            <person name="Elcheninov A.G."/>
            <person name="Khizhniak T.V."/>
            <person name="Kolganova T.V."/>
            <person name="Kublanov I.V."/>
        </authorList>
    </citation>
    <scope>NUCLEOTIDE SEQUENCE</scope>
    <source>
        <strain evidence="3 5">HArc-curdl5-1</strain>
        <strain evidence="4">HArc-curdl7</strain>
    </source>
</reference>
<evidence type="ECO:0000313" key="4">
    <source>
        <dbReference type="EMBL" id="MCU4726270.1"/>
    </source>
</evidence>
<keyword evidence="5" id="KW-1185">Reference proteome</keyword>
<feature type="domain" description="DUF8215" evidence="2">
    <location>
        <begin position="12"/>
        <end position="140"/>
    </location>
</feature>
<feature type="transmembrane region" description="Helical" evidence="1">
    <location>
        <begin position="51"/>
        <end position="72"/>
    </location>
</feature>
<dbReference type="Pfam" id="PF26650">
    <property type="entry name" value="DUF8215"/>
    <property type="match status" value="1"/>
</dbReference>
<dbReference type="Proteomes" id="UP001208186">
    <property type="component" value="Unassembled WGS sequence"/>
</dbReference>
<sequence length="151" mass="16698">MGSLTYIEKSWFGRVLHDVVYTYADVTVFSLPMLLYVWVTQPFVDRALTAPALVTWITMVGVATLIRGGWIRPLGTETLGWVSGRYALLPVRVAYYNLTLIVAVFGGLAVEGLVGRTGLAVAWATCVGIGATLVFPTVVDITYHRFAQWRR</sequence>
<dbReference type="AlphaFoldDB" id="A0AAE3LEP4"/>
<name>A0AAE3LEP4_9EURY</name>
<protein>
    <recommendedName>
        <fullName evidence="2">DUF8215 domain-containing protein</fullName>
    </recommendedName>
</protein>
<dbReference type="EMBL" id="JAOPKD010000002">
    <property type="protein sequence ID" value="MCU4726270.1"/>
    <property type="molecule type" value="Genomic_DNA"/>
</dbReference>
<keyword evidence="1" id="KW-0812">Transmembrane</keyword>
<evidence type="ECO:0000313" key="5">
    <source>
        <dbReference type="Proteomes" id="UP001208186"/>
    </source>
</evidence>
<evidence type="ECO:0000256" key="1">
    <source>
        <dbReference type="SAM" id="Phobius"/>
    </source>
</evidence>
<dbReference type="Proteomes" id="UP001209746">
    <property type="component" value="Unassembled WGS sequence"/>
</dbReference>
<organism evidence="4 6">
    <name type="scientific">Halapricum hydrolyticum</name>
    <dbReference type="NCBI Taxonomy" id="2979991"/>
    <lineage>
        <taxon>Archaea</taxon>
        <taxon>Methanobacteriati</taxon>
        <taxon>Methanobacteriota</taxon>
        <taxon>Stenosarchaea group</taxon>
        <taxon>Halobacteria</taxon>
        <taxon>Halobacteriales</taxon>
        <taxon>Haloarculaceae</taxon>
        <taxon>Halapricum</taxon>
    </lineage>
</organism>